<dbReference type="Proteomes" id="UP001075354">
    <property type="component" value="Chromosome 7"/>
</dbReference>
<keyword evidence="4" id="KW-0723">Serine/threonine-protein kinase</keyword>
<dbReference type="GO" id="GO:0004674">
    <property type="term" value="F:protein serine/threonine kinase activity"/>
    <property type="evidence" value="ECO:0007669"/>
    <property type="project" value="UniProtKB-KW"/>
</dbReference>
<dbReference type="InterPro" id="IPR008984">
    <property type="entry name" value="SMAD_FHA_dom_sf"/>
</dbReference>
<protein>
    <recommendedName>
        <fullName evidence="10">Ovarian-specific serine/threonine-protein kinase Lok</fullName>
    </recommendedName>
</protein>
<keyword evidence="5" id="KW-0175">Coiled coil</keyword>
<feature type="coiled-coil region" evidence="5">
    <location>
        <begin position="201"/>
        <end position="228"/>
    </location>
</feature>
<dbReference type="FunFam" id="1.10.510.10:FF:000571">
    <property type="entry name" value="Maternal embryonic leucine zipper kinase"/>
    <property type="match status" value="1"/>
</dbReference>
<accession>A0AAV7XRG2</accession>
<dbReference type="PROSITE" id="PS00107">
    <property type="entry name" value="PROTEIN_KINASE_ATP"/>
    <property type="match status" value="1"/>
</dbReference>
<dbReference type="Gene3D" id="1.10.510.10">
    <property type="entry name" value="Transferase(Phosphotransferase) domain 1"/>
    <property type="match status" value="1"/>
</dbReference>
<evidence type="ECO:0000256" key="3">
    <source>
        <dbReference type="PROSITE-ProRule" id="PRU10141"/>
    </source>
</evidence>
<comment type="similarity">
    <text evidence="4">Belongs to the protein kinase superfamily.</text>
</comment>
<keyword evidence="9" id="KW-1185">Reference proteome</keyword>
<dbReference type="InterPro" id="IPR017441">
    <property type="entry name" value="Protein_kinase_ATP_BS"/>
</dbReference>
<proteinExistence type="inferred from homology"/>
<keyword evidence="1 3" id="KW-0547">Nucleotide-binding</keyword>
<dbReference type="Gene3D" id="2.60.200.20">
    <property type="match status" value="1"/>
</dbReference>
<evidence type="ECO:0000256" key="1">
    <source>
        <dbReference type="ARBA" id="ARBA00022741"/>
    </source>
</evidence>
<dbReference type="SMART" id="SM00220">
    <property type="entry name" value="S_TKc"/>
    <property type="match status" value="1"/>
</dbReference>
<evidence type="ECO:0000256" key="4">
    <source>
        <dbReference type="RuleBase" id="RU000304"/>
    </source>
</evidence>
<keyword evidence="2 3" id="KW-0067">ATP-binding</keyword>
<dbReference type="SUPFAM" id="SSF49879">
    <property type="entry name" value="SMAD/FHA domain"/>
    <property type="match status" value="1"/>
</dbReference>
<evidence type="ECO:0000259" key="6">
    <source>
        <dbReference type="PROSITE" id="PS50006"/>
    </source>
</evidence>
<dbReference type="AlphaFoldDB" id="A0AAV7XRG2"/>
<feature type="binding site" evidence="3">
    <location>
        <position position="202"/>
    </location>
    <ligand>
        <name>ATP</name>
        <dbReference type="ChEBI" id="CHEBI:30616"/>
    </ligand>
</feature>
<name>A0AAV7XRG2_9NEOP</name>
<dbReference type="PROSITE" id="PS50011">
    <property type="entry name" value="PROTEIN_KINASE_DOM"/>
    <property type="match status" value="1"/>
</dbReference>
<sequence length="450" mass="51953">MTQPYSEEATQPLTQPADGIDMERAMLAVESDEDDFRCWGRLYPAQENVRFHELVKEEISVGKLKTCDVCLHPDELPPPIRVVVSRHHFSIIRTYRPDRFGGGSTYEIQLKDLSMNGTFVDGNLVGKDSTTRLRDNCLISLGKPQNEVYYFKDMLVENERLPFKLSRKYHICKRLGTGAFGEVSLVFNKETGKAYAMKSILKGSKVNQRRLNSEVEKLENEIRILRRIKHPNVIQLIDDLDCDTQKYLFLEMMRGKDLYHRITENKRLTEPQTKLYFFQIASGLRYLHDNGIIHRDLKPENVLLATDEVDTLVKITDFGLSKVLHPETYLRSLCGTKMYVAPEVLESGGSNKYTAQVDVWSLGVILYVCLSGTTPFGPERKGKTMDEQIRQAIYYFPSDTWECVSVSAVHLVRRMMTLDADVRISVSGIFDHPWLKVNKNFFTLFWCFRY</sequence>
<dbReference type="Pfam" id="PF00069">
    <property type="entry name" value="Pkinase"/>
    <property type="match status" value="1"/>
</dbReference>
<dbReference type="CDD" id="cd05117">
    <property type="entry name" value="STKc_CAMK"/>
    <property type="match status" value="1"/>
</dbReference>
<dbReference type="InterPro" id="IPR008271">
    <property type="entry name" value="Ser/Thr_kinase_AS"/>
</dbReference>
<dbReference type="InterPro" id="IPR000253">
    <property type="entry name" value="FHA_dom"/>
</dbReference>
<evidence type="ECO:0000313" key="9">
    <source>
        <dbReference type="Proteomes" id="UP001075354"/>
    </source>
</evidence>
<keyword evidence="4" id="KW-0418">Kinase</keyword>
<keyword evidence="4" id="KW-0808">Transferase</keyword>
<evidence type="ECO:0000313" key="8">
    <source>
        <dbReference type="EMBL" id="KAJ1526050.1"/>
    </source>
</evidence>
<dbReference type="EMBL" id="JAPTSV010000007">
    <property type="protein sequence ID" value="KAJ1526050.1"/>
    <property type="molecule type" value="Genomic_DNA"/>
</dbReference>
<evidence type="ECO:0008006" key="10">
    <source>
        <dbReference type="Google" id="ProtNLM"/>
    </source>
</evidence>
<comment type="caution">
    <text evidence="8">The sequence shown here is derived from an EMBL/GenBank/DDBJ whole genome shotgun (WGS) entry which is preliminary data.</text>
</comment>
<dbReference type="PANTHER" id="PTHR24347">
    <property type="entry name" value="SERINE/THREONINE-PROTEIN KINASE"/>
    <property type="match status" value="1"/>
</dbReference>
<feature type="domain" description="Protein kinase" evidence="7">
    <location>
        <begin position="169"/>
        <end position="435"/>
    </location>
</feature>
<evidence type="ECO:0000259" key="7">
    <source>
        <dbReference type="PROSITE" id="PS50011"/>
    </source>
</evidence>
<dbReference type="SMART" id="SM00240">
    <property type="entry name" value="FHA"/>
    <property type="match status" value="1"/>
</dbReference>
<evidence type="ECO:0000256" key="5">
    <source>
        <dbReference type="SAM" id="Coils"/>
    </source>
</evidence>
<dbReference type="GO" id="GO:0005524">
    <property type="term" value="F:ATP binding"/>
    <property type="evidence" value="ECO:0007669"/>
    <property type="project" value="UniProtKB-UniRule"/>
</dbReference>
<gene>
    <name evidence="8" type="ORF">ONE63_009217</name>
</gene>
<dbReference type="InterPro" id="IPR000719">
    <property type="entry name" value="Prot_kinase_dom"/>
</dbReference>
<reference evidence="8" key="1">
    <citation type="submission" date="2022-12" db="EMBL/GenBank/DDBJ databases">
        <title>Chromosome-level genome assembly of the bean flower thrips Megalurothrips usitatus.</title>
        <authorList>
            <person name="Ma L."/>
            <person name="Liu Q."/>
            <person name="Li H."/>
            <person name="Cai W."/>
        </authorList>
    </citation>
    <scope>NUCLEOTIDE SEQUENCE</scope>
    <source>
        <strain evidence="8">Cailab_2022a</strain>
    </source>
</reference>
<dbReference type="SUPFAM" id="SSF56112">
    <property type="entry name" value="Protein kinase-like (PK-like)"/>
    <property type="match status" value="1"/>
</dbReference>
<evidence type="ECO:0000256" key="2">
    <source>
        <dbReference type="ARBA" id="ARBA00022840"/>
    </source>
</evidence>
<dbReference type="PROSITE" id="PS50006">
    <property type="entry name" value="FHA_DOMAIN"/>
    <property type="match status" value="1"/>
</dbReference>
<dbReference type="InterPro" id="IPR011009">
    <property type="entry name" value="Kinase-like_dom_sf"/>
</dbReference>
<organism evidence="8 9">
    <name type="scientific">Megalurothrips usitatus</name>
    <name type="common">bean blossom thrips</name>
    <dbReference type="NCBI Taxonomy" id="439358"/>
    <lineage>
        <taxon>Eukaryota</taxon>
        <taxon>Metazoa</taxon>
        <taxon>Ecdysozoa</taxon>
        <taxon>Arthropoda</taxon>
        <taxon>Hexapoda</taxon>
        <taxon>Insecta</taxon>
        <taxon>Pterygota</taxon>
        <taxon>Neoptera</taxon>
        <taxon>Paraneoptera</taxon>
        <taxon>Thysanoptera</taxon>
        <taxon>Terebrantia</taxon>
        <taxon>Thripoidea</taxon>
        <taxon>Thripidae</taxon>
        <taxon>Megalurothrips</taxon>
    </lineage>
</organism>
<dbReference type="PROSITE" id="PS00108">
    <property type="entry name" value="PROTEIN_KINASE_ST"/>
    <property type="match status" value="1"/>
</dbReference>
<dbReference type="Pfam" id="PF00498">
    <property type="entry name" value="FHA"/>
    <property type="match status" value="1"/>
</dbReference>
<feature type="domain" description="FHA" evidence="6">
    <location>
        <begin position="59"/>
        <end position="125"/>
    </location>
</feature>